<protein>
    <submittedName>
        <fullName evidence="1">Uncharacterized protein</fullName>
    </submittedName>
</protein>
<dbReference type="AlphaFoldDB" id="A0A318NB93"/>
<dbReference type="Proteomes" id="UP000248333">
    <property type="component" value="Unassembled WGS sequence"/>
</dbReference>
<organism evidence="1 2">
    <name type="scientific">Micromonospora arborensis</name>
    <dbReference type="NCBI Taxonomy" id="2116518"/>
    <lineage>
        <taxon>Bacteria</taxon>
        <taxon>Bacillati</taxon>
        <taxon>Actinomycetota</taxon>
        <taxon>Actinomycetes</taxon>
        <taxon>Micromonosporales</taxon>
        <taxon>Micromonosporaceae</taxon>
        <taxon>Micromonospora</taxon>
    </lineage>
</organism>
<evidence type="ECO:0000313" key="1">
    <source>
        <dbReference type="EMBL" id="PYC64887.1"/>
    </source>
</evidence>
<dbReference type="EMBL" id="PYBV01000047">
    <property type="protein sequence ID" value="PYC64887.1"/>
    <property type="molecule type" value="Genomic_DNA"/>
</dbReference>
<gene>
    <name evidence="1" type="ORF">C7C45_29370</name>
</gene>
<sequence length="68" mass="7953">MVIFRKLDITSRRELARRDVVRRHPLAPAWMTSVDAWHPLVEAEWLVGHGIARSVRALRRTRARREAG</sequence>
<keyword evidence="2" id="KW-1185">Reference proteome</keyword>
<name>A0A318NB93_9ACTN</name>
<accession>A0A318NB93</accession>
<proteinExistence type="predicted"/>
<evidence type="ECO:0000313" key="2">
    <source>
        <dbReference type="Proteomes" id="UP000248333"/>
    </source>
</evidence>
<reference evidence="1 2" key="1">
    <citation type="submission" date="2018-03" db="EMBL/GenBank/DDBJ databases">
        <title>Bioinformatic expansion and discovery of thiopeptide antibiotics.</title>
        <authorList>
            <person name="Schwalen C.J."/>
            <person name="Hudson G.A."/>
            <person name="Mitchell D.A."/>
        </authorList>
    </citation>
    <scope>NUCLEOTIDE SEQUENCE [LARGE SCALE GENOMIC DNA]</scope>
    <source>
        <strain evidence="1 2">NRRL 8041</strain>
    </source>
</reference>
<comment type="caution">
    <text evidence="1">The sequence shown here is derived from an EMBL/GenBank/DDBJ whole genome shotgun (WGS) entry which is preliminary data.</text>
</comment>